<dbReference type="EMBL" id="JMSE01000338">
    <property type="protein sequence ID" value="KDN70498.1"/>
    <property type="molecule type" value="Genomic_DNA"/>
</dbReference>
<evidence type="ECO:0000256" key="1">
    <source>
        <dbReference type="SAM" id="Coils"/>
    </source>
</evidence>
<reference evidence="3" key="1">
    <citation type="journal article" date="2014" name="Genome Announc.">
        <title>Draft genome sequence of Colletotrichum sublineola, a destructive pathogen of cultivated sorghum.</title>
        <authorList>
            <person name="Baroncelli R."/>
            <person name="Sanz-Martin J.M."/>
            <person name="Rech G.E."/>
            <person name="Sukno S.A."/>
            <person name="Thon M.R."/>
        </authorList>
    </citation>
    <scope>NUCLEOTIDE SEQUENCE [LARGE SCALE GENOMIC DNA]</scope>
    <source>
        <strain evidence="3">TX430BB</strain>
    </source>
</reference>
<evidence type="ECO:0000313" key="3">
    <source>
        <dbReference type="Proteomes" id="UP000027238"/>
    </source>
</evidence>
<protein>
    <submittedName>
        <fullName evidence="2">Uncharacterized protein</fullName>
    </submittedName>
</protein>
<sequence length="205" mass="24131">MPFDNKDRCRRHEKCRHFGRDDGVRDIVSHYDADLSTVSEQRRVEDDNEVRSVSLRLQNIENSFYKETEELENDYKRYLEEHAEAKRQAEAIKLQLAQCEEKMEVVVSLRLQAKERMLQQQKQEREDSKDRYHTVLAWRQAEDLARSTEFIAGVKRVLESHEAQQCGKRRCLWAAGKPDSERIAQEIVVCTESAMEGGDEGQRWT</sequence>
<proteinExistence type="predicted"/>
<keyword evidence="1" id="KW-0175">Coiled coil</keyword>
<accession>A0A066XMQ9</accession>
<dbReference type="HOGENOM" id="CLU_1337437_0_0_1"/>
<keyword evidence="3" id="KW-1185">Reference proteome</keyword>
<dbReference type="Proteomes" id="UP000027238">
    <property type="component" value="Unassembled WGS sequence"/>
</dbReference>
<dbReference type="AlphaFoldDB" id="A0A066XMQ9"/>
<organism evidence="2 3">
    <name type="scientific">Colletotrichum sublineola</name>
    <name type="common">Sorghum anthracnose fungus</name>
    <dbReference type="NCBI Taxonomy" id="1173701"/>
    <lineage>
        <taxon>Eukaryota</taxon>
        <taxon>Fungi</taxon>
        <taxon>Dikarya</taxon>
        <taxon>Ascomycota</taxon>
        <taxon>Pezizomycotina</taxon>
        <taxon>Sordariomycetes</taxon>
        <taxon>Hypocreomycetidae</taxon>
        <taxon>Glomerellales</taxon>
        <taxon>Glomerellaceae</taxon>
        <taxon>Colletotrichum</taxon>
        <taxon>Colletotrichum graminicola species complex</taxon>
    </lineage>
</organism>
<name>A0A066XMQ9_COLSU</name>
<gene>
    <name evidence="2" type="ORF">CSUB01_07943</name>
</gene>
<evidence type="ECO:0000313" key="2">
    <source>
        <dbReference type="EMBL" id="KDN70498.1"/>
    </source>
</evidence>
<comment type="caution">
    <text evidence="2">The sequence shown here is derived from an EMBL/GenBank/DDBJ whole genome shotgun (WGS) entry which is preliminary data.</text>
</comment>
<feature type="coiled-coil region" evidence="1">
    <location>
        <begin position="68"/>
        <end position="131"/>
    </location>
</feature>